<feature type="compositionally biased region" description="Gly residues" evidence="1">
    <location>
        <begin position="228"/>
        <end position="237"/>
    </location>
</feature>
<dbReference type="EMBL" id="LDTF01000099">
    <property type="protein sequence ID" value="KTT95966.1"/>
    <property type="molecule type" value="Genomic_DNA"/>
</dbReference>
<dbReference type="Proteomes" id="UP000073923">
    <property type="component" value="Unassembled WGS sequence"/>
</dbReference>
<evidence type="ECO:0000256" key="3">
    <source>
        <dbReference type="SAM" id="SignalP"/>
    </source>
</evidence>
<dbReference type="InterPro" id="IPR007621">
    <property type="entry name" value="TPM_dom"/>
</dbReference>
<evidence type="ECO:0000256" key="1">
    <source>
        <dbReference type="SAM" id="MobiDB-lite"/>
    </source>
</evidence>
<keyword evidence="2" id="KW-0812">Transmembrane</keyword>
<evidence type="ECO:0000313" key="6">
    <source>
        <dbReference type="Proteomes" id="UP000073923"/>
    </source>
</evidence>
<protein>
    <submittedName>
        <fullName evidence="5">Methanol dehydrogenase</fullName>
    </submittedName>
</protein>
<dbReference type="Pfam" id="PF04536">
    <property type="entry name" value="TPM_phosphatase"/>
    <property type="match status" value="1"/>
</dbReference>
<comment type="caution">
    <text evidence="5">The sequence shown here is derived from an EMBL/GenBank/DDBJ whole genome shotgun (WGS) entry which is preliminary data.</text>
</comment>
<keyword evidence="3" id="KW-0732">Signal</keyword>
<organism evidence="5 6">
    <name type="scientific">Sphingomonas yabuuchiae</name>
    <dbReference type="NCBI Taxonomy" id="172044"/>
    <lineage>
        <taxon>Bacteria</taxon>
        <taxon>Pseudomonadati</taxon>
        <taxon>Pseudomonadota</taxon>
        <taxon>Alphaproteobacteria</taxon>
        <taxon>Sphingomonadales</taxon>
        <taxon>Sphingomonadaceae</taxon>
        <taxon>Sphingomonas</taxon>
    </lineage>
</organism>
<feature type="region of interest" description="Disordered" evidence="1">
    <location>
        <begin position="217"/>
        <end position="291"/>
    </location>
</feature>
<dbReference type="Gene3D" id="3.10.310.50">
    <property type="match status" value="1"/>
</dbReference>
<evidence type="ECO:0000313" key="5">
    <source>
        <dbReference type="EMBL" id="KTT95966.1"/>
    </source>
</evidence>
<dbReference type="PANTHER" id="PTHR30373:SF2">
    <property type="entry name" value="UPF0603 PROTEIN YGCG"/>
    <property type="match status" value="1"/>
</dbReference>
<proteinExistence type="predicted"/>
<feature type="domain" description="TPM" evidence="4">
    <location>
        <begin position="29"/>
        <end position="157"/>
    </location>
</feature>
<evidence type="ECO:0000256" key="2">
    <source>
        <dbReference type="SAM" id="Phobius"/>
    </source>
</evidence>
<name>A0A147IL80_9SPHN</name>
<dbReference type="AlphaFoldDB" id="A0A147IL80"/>
<feature type="chain" id="PRO_5007548646" evidence="3">
    <location>
        <begin position="20"/>
        <end position="291"/>
    </location>
</feature>
<gene>
    <name evidence="5" type="ORF">NS355_15940</name>
</gene>
<reference evidence="5 6" key="1">
    <citation type="journal article" date="2016" name="Front. Microbiol.">
        <title>Genomic Resource of Rice Seed Associated Bacteria.</title>
        <authorList>
            <person name="Midha S."/>
            <person name="Bansal K."/>
            <person name="Sharma S."/>
            <person name="Kumar N."/>
            <person name="Patil P.P."/>
            <person name="Chaudhry V."/>
            <person name="Patil P.B."/>
        </authorList>
    </citation>
    <scope>NUCLEOTIDE SEQUENCE [LARGE SCALE GENOMIC DNA]</scope>
    <source>
        <strain evidence="5 6">NS355</strain>
    </source>
</reference>
<evidence type="ECO:0000259" key="4">
    <source>
        <dbReference type="Pfam" id="PF04536"/>
    </source>
</evidence>
<accession>A0A147IL80</accession>
<dbReference type="PATRIC" id="fig|172044.3.peg.3743"/>
<dbReference type="PANTHER" id="PTHR30373">
    <property type="entry name" value="UPF0603 PROTEIN YGCG"/>
    <property type="match status" value="1"/>
</dbReference>
<sequence length="291" mass="30319">MLRPVLGLWLILCAVPVMAQSFPKLDGLVVDAAGKIDPATKAQLEQKLQALQKDTGRQLVVATIPDLQGRPIEDYGNKLIRYWGVGLKDVNNGAILFVAPNEGKGQRGPRLEVGYGLEPILTDAWSSQMIRTLMLPRLRESSDISGALNAGADAVIAQLRASPEEAKARVAEAAKQFDRQNRRGGGDSDGFPILIVLVVFIGGFVLLSILRRRQGQRFHDDDDDDRGGGGGRRGGGWPIILWGPGWGSGGGSGGGWSSGGSDGGSDGSWFGGGFTGGGGGSGGGGGASGDW</sequence>
<keyword evidence="2" id="KW-1133">Transmembrane helix</keyword>
<feature type="transmembrane region" description="Helical" evidence="2">
    <location>
        <begin position="190"/>
        <end position="210"/>
    </location>
</feature>
<feature type="compositionally biased region" description="Gly residues" evidence="1">
    <location>
        <begin position="244"/>
        <end position="291"/>
    </location>
</feature>
<keyword evidence="2" id="KW-0472">Membrane</keyword>
<feature type="signal peptide" evidence="3">
    <location>
        <begin position="1"/>
        <end position="19"/>
    </location>
</feature>